<evidence type="ECO:0000313" key="8">
    <source>
        <dbReference type="EMBL" id="KAK9844035.1"/>
    </source>
</evidence>
<dbReference type="EMBL" id="JALJOU010000004">
    <property type="protein sequence ID" value="KAK9844035.1"/>
    <property type="molecule type" value="Genomic_DNA"/>
</dbReference>
<dbReference type="InterPro" id="IPR036322">
    <property type="entry name" value="WD40_repeat_dom_sf"/>
</dbReference>
<evidence type="ECO:0000256" key="1">
    <source>
        <dbReference type="ARBA" id="ARBA00022723"/>
    </source>
</evidence>
<dbReference type="AlphaFoldDB" id="A0AAW1SC29"/>
<evidence type="ECO:0000256" key="2">
    <source>
        <dbReference type="ARBA" id="ARBA00022771"/>
    </source>
</evidence>
<dbReference type="Pfam" id="PF00097">
    <property type="entry name" value="zf-C3HC4"/>
    <property type="match status" value="1"/>
</dbReference>
<dbReference type="InterPro" id="IPR042755">
    <property type="entry name" value="COP1"/>
</dbReference>
<evidence type="ECO:0000259" key="7">
    <source>
        <dbReference type="PROSITE" id="PS50089"/>
    </source>
</evidence>
<protein>
    <recommendedName>
        <fullName evidence="7">RING-type domain-containing protein</fullName>
    </recommendedName>
</protein>
<dbReference type="Proteomes" id="UP001445335">
    <property type="component" value="Unassembled WGS sequence"/>
</dbReference>
<dbReference type="Gene3D" id="3.30.40.10">
    <property type="entry name" value="Zinc/RING finger domain, C3HC4 (zinc finger)"/>
    <property type="match status" value="1"/>
</dbReference>
<dbReference type="GO" id="GO:0043161">
    <property type="term" value="P:proteasome-mediated ubiquitin-dependent protein catabolic process"/>
    <property type="evidence" value="ECO:0007669"/>
    <property type="project" value="TreeGrafter"/>
</dbReference>
<keyword evidence="3" id="KW-0862">Zinc</keyword>
<reference evidence="8 9" key="1">
    <citation type="journal article" date="2024" name="Nat. Commun.">
        <title>Phylogenomics reveals the evolutionary origins of lichenization in chlorophyte algae.</title>
        <authorList>
            <person name="Puginier C."/>
            <person name="Libourel C."/>
            <person name="Otte J."/>
            <person name="Skaloud P."/>
            <person name="Haon M."/>
            <person name="Grisel S."/>
            <person name="Petersen M."/>
            <person name="Berrin J.G."/>
            <person name="Delaux P.M."/>
            <person name="Dal Grande F."/>
            <person name="Keller J."/>
        </authorList>
    </citation>
    <scope>NUCLEOTIDE SEQUENCE [LARGE SCALE GENOMIC DNA]</scope>
    <source>
        <strain evidence="8 9">SAG 245.80</strain>
    </source>
</reference>
<dbReference type="GO" id="GO:0008270">
    <property type="term" value="F:zinc ion binding"/>
    <property type="evidence" value="ECO:0007669"/>
    <property type="project" value="UniProtKB-KW"/>
</dbReference>
<comment type="caution">
    <text evidence="8">The sequence shown here is derived from an EMBL/GenBank/DDBJ whole genome shotgun (WGS) entry which is preliminary data.</text>
</comment>
<sequence>MSLLHDPFLTPCGHTFCFGCVTQHLAARNSCPACAAYLTRDRIFPNFLLNKVVAGAVALAGRVRKSAAEQLSDALAAGDSGGLGLRDIDRLLQALWARKQELEQQEAECNLALLLQFLHHSRQEKARKLEELRDELRTLDADISQVESTKGASDGDAGAPGVNCGNGAAGRSAGSGRSLAPAASVSHSTSGVSRASDVSGVSGELAADPVRSRKRRVAAQFEDLQNCYLQLRRCARPPSANAPSTSGCAAAGAAEGSRGGTNDGACGSGAGAAAAAAGAGGAAAAAGANAASAREGANSLAAALAEGAGGSGPAPAAAAGGAGPVGAVLAGGGLAEFSRMLSVFTHCSKLRVIAQLPRASTRQSAAILSSIDFDRDGAIFATAGVSKRISLFEYATVLAHPTTEQHCPACELVTRSKLSCLSWNPYIQAHLVSSDYEGCATLWDTRAGAAVSEWEAHEKRIWSVDCCAADPALFCSGSDDGWVKVWSTKQSGAVAAIDLRANVCCAKYNPACAHEIAVGCADHNVHLFDLRNAARPVHVFTGHRKAVSYVRFIAGSEVVSASTDSTLRLWDARALTPSRTFSGHTNEKNFVGLSVDQDFIACGSETNEVFVYYRAMSKPVARRHFGAPAAGGAEGGLFISAVCWKPRSRTLLAATSLGVVKVMQLTS</sequence>
<feature type="domain" description="RING-type" evidence="7">
    <location>
        <begin position="9"/>
        <end position="34"/>
    </location>
</feature>
<evidence type="ECO:0000256" key="5">
    <source>
        <dbReference type="PROSITE-ProRule" id="PRU00221"/>
    </source>
</evidence>
<evidence type="ECO:0000313" key="9">
    <source>
        <dbReference type="Proteomes" id="UP001445335"/>
    </source>
</evidence>
<dbReference type="InterPro" id="IPR015943">
    <property type="entry name" value="WD40/YVTN_repeat-like_dom_sf"/>
</dbReference>
<evidence type="ECO:0000256" key="4">
    <source>
        <dbReference type="PROSITE-ProRule" id="PRU00175"/>
    </source>
</evidence>
<dbReference type="PROSITE" id="PS50082">
    <property type="entry name" value="WD_REPEATS_2"/>
    <property type="match status" value="1"/>
</dbReference>
<feature type="compositionally biased region" description="Low complexity" evidence="6">
    <location>
        <begin position="169"/>
        <end position="184"/>
    </location>
</feature>
<dbReference type="InterPro" id="IPR013083">
    <property type="entry name" value="Znf_RING/FYVE/PHD"/>
</dbReference>
<dbReference type="InterPro" id="IPR001680">
    <property type="entry name" value="WD40_rpt"/>
</dbReference>
<dbReference type="SUPFAM" id="SSF50978">
    <property type="entry name" value="WD40 repeat-like"/>
    <property type="match status" value="1"/>
</dbReference>
<evidence type="ECO:0000256" key="3">
    <source>
        <dbReference type="ARBA" id="ARBA00022833"/>
    </source>
</evidence>
<evidence type="ECO:0000256" key="6">
    <source>
        <dbReference type="SAM" id="MobiDB-lite"/>
    </source>
</evidence>
<dbReference type="InterPro" id="IPR017907">
    <property type="entry name" value="Znf_RING_CS"/>
</dbReference>
<dbReference type="PROSITE" id="PS50294">
    <property type="entry name" value="WD_REPEATS_REGION"/>
    <property type="match status" value="1"/>
</dbReference>
<keyword evidence="5" id="KW-0853">WD repeat</keyword>
<keyword evidence="2 4" id="KW-0863">Zinc-finger</keyword>
<dbReference type="SMART" id="SM00320">
    <property type="entry name" value="WD40"/>
    <property type="match status" value="6"/>
</dbReference>
<dbReference type="SUPFAM" id="SSF57850">
    <property type="entry name" value="RING/U-box"/>
    <property type="match status" value="1"/>
</dbReference>
<gene>
    <name evidence="8" type="ORF">WJX81_002531</name>
</gene>
<accession>A0AAW1SC29</accession>
<keyword evidence="9" id="KW-1185">Reference proteome</keyword>
<keyword evidence="1" id="KW-0479">Metal-binding</keyword>
<dbReference type="Pfam" id="PF00400">
    <property type="entry name" value="WD40"/>
    <property type="match status" value="2"/>
</dbReference>
<feature type="repeat" description="WD" evidence="5">
    <location>
        <begin position="540"/>
        <end position="580"/>
    </location>
</feature>
<dbReference type="GO" id="GO:0061630">
    <property type="term" value="F:ubiquitin protein ligase activity"/>
    <property type="evidence" value="ECO:0007669"/>
    <property type="project" value="InterPro"/>
</dbReference>
<feature type="region of interest" description="Disordered" evidence="6">
    <location>
        <begin position="145"/>
        <end position="214"/>
    </location>
</feature>
<dbReference type="PROSITE" id="PS00518">
    <property type="entry name" value="ZF_RING_1"/>
    <property type="match status" value="1"/>
</dbReference>
<dbReference type="PROSITE" id="PS50089">
    <property type="entry name" value="ZF_RING_2"/>
    <property type="match status" value="1"/>
</dbReference>
<organism evidence="8 9">
    <name type="scientific">Elliptochloris bilobata</name>
    <dbReference type="NCBI Taxonomy" id="381761"/>
    <lineage>
        <taxon>Eukaryota</taxon>
        <taxon>Viridiplantae</taxon>
        <taxon>Chlorophyta</taxon>
        <taxon>core chlorophytes</taxon>
        <taxon>Trebouxiophyceae</taxon>
        <taxon>Trebouxiophyceae incertae sedis</taxon>
        <taxon>Elliptochloris clade</taxon>
        <taxon>Elliptochloris</taxon>
    </lineage>
</organism>
<proteinExistence type="predicted"/>
<name>A0AAW1SC29_9CHLO</name>
<dbReference type="InterPro" id="IPR001841">
    <property type="entry name" value="Znf_RING"/>
</dbReference>
<dbReference type="PANTHER" id="PTHR44080">
    <property type="entry name" value="E3 UBIQUITIN-PROTEIN LIGASE COP1"/>
    <property type="match status" value="1"/>
</dbReference>
<dbReference type="Gene3D" id="2.130.10.10">
    <property type="entry name" value="YVTN repeat-like/Quinoprotein amine dehydrogenase"/>
    <property type="match status" value="1"/>
</dbReference>
<dbReference type="InterPro" id="IPR018957">
    <property type="entry name" value="Znf_C3HC4_RING-type"/>
</dbReference>
<dbReference type="PANTHER" id="PTHR44080:SF1">
    <property type="entry name" value="E3 UBIQUITIN-PROTEIN LIGASE COP1"/>
    <property type="match status" value="1"/>
</dbReference>